<dbReference type="Gene3D" id="3.40.630.30">
    <property type="match status" value="1"/>
</dbReference>
<dbReference type="InterPro" id="IPR050769">
    <property type="entry name" value="NAT_camello-type"/>
</dbReference>
<evidence type="ECO:0000313" key="3">
    <source>
        <dbReference type="EMBL" id="RDV24911.1"/>
    </source>
</evidence>
<sequence>MFELEPIDEQVICHPQEYIINRGGYIWFAELPPAGIVGTCALMKKAEGVFELTKMGVSEHARGLNVGKHLLAHVLERAETIAYDTLFLLTNTKCEAAIHIYEKLGFVHDAQIMQHYGCAYERCNVAMRFVKK</sequence>
<accession>A0A3D8M5L0</accession>
<dbReference type="CDD" id="cd04301">
    <property type="entry name" value="NAT_SF"/>
    <property type="match status" value="1"/>
</dbReference>
<protein>
    <submittedName>
        <fullName evidence="3">N-acetyltransferase</fullName>
    </submittedName>
</protein>
<dbReference type="Proteomes" id="UP000256561">
    <property type="component" value="Unassembled WGS sequence"/>
</dbReference>
<organism evidence="3 4">
    <name type="scientific">Alteromonas aestuariivivens</name>
    <dbReference type="NCBI Taxonomy" id="1938339"/>
    <lineage>
        <taxon>Bacteria</taxon>
        <taxon>Pseudomonadati</taxon>
        <taxon>Pseudomonadota</taxon>
        <taxon>Gammaproteobacteria</taxon>
        <taxon>Alteromonadales</taxon>
        <taxon>Alteromonadaceae</taxon>
        <taxon>Alteromonas/Salinimonas group</taxon>
        <taxon>Alteromonas</taxon>
    </lineage>
</organism>
<dbReference type="GO" id="GO:0008080">
    <property type="term" value="F:N-acetyltransferase activity"/>
    <property type="evidence" value="ECO:0007669"/>
    <property type="project" value="InterPro"/>
</dbReference>
<dbReference type="PANTHER" id="PTHR13947:SF37">
    <property type="entry name" value="LD18367P"/>
    <property type="match status" value="1"/>
</dbReference>
<reference evidence="4" key="1">
    <citation type="submission" date="2018-08" db="EMBL/GenBank/DDBJ databases">
        <authorList>
            <person name="Zhang J."/>
            <person name="Du Z.-J."/>
        </authorList>
    </citation>
    <scope>NUCLEOTIDE SEQUENCE [LARGE SCALE GENOMIC DNA]</scope>
    <source>
        <strain evidence="4">KCTC 52655</strain>
    </source>
</reference>
<keyword evidence="1 3" id="KW-0808">Transferase</keyword>
<name>A0A3D8M5L0_9ALTE</name>
<dbReference type="EMBL" id="QRHA01000008">
    <property type="protein sequence ID" value="RDV24911.1"/>
    <property type="molecule type" value="Genomic_DNA"/>
</dbReference>
<dbReference type="SUPFAM" id="SSF55729">
    <property type="entry name" value="Acyl-CoA N-acyltransferases (Nat)"/>
    <property type="match status" value="1"/>
</dbReference>
<evidence type="ECO:0000313" key="4">
    <source>
        <dbReference type="Proteomes" id="UP000256561"/>
    </source>
</evidence>
<dbReference type="OrthoDB" id="1431064at2"/>
<evidence type="ECO:0000259" key="2">
    <source>
        <dbReference type="PROSITE" id="PS51186"/>
    </source>
</evidence>
<evidence type="ECO:0000256" key="1">
    <source>
        <dbReference type="ARBA" id="ARBA00022679"/>
    </source>
</evidence>
<gene>
    <name evidence="3" type="ORF">DXV75_12205</name>
</gene>
<dbReference type="AlphaFoldDB" id="A0A3D8M5L0"/>
<dbReference type="PROSITE" id="PS51186">
    <property type="entry name" value="GNAT"/>
    <property type="match status" value="1"/>
</dbReference>
<dbReference type="InterPro" id="IPR016181">
    <property type="entry name" value="Acyl_CoA_acyltransferase"/>
</dbReference>
<proteinExistence type="predicted"/>
<dbReference type="PANTHER" id="PTHR13947">
    <property type="entry name" value="GNAT FAMILY N-ACETYLTRANSFERASE"/>
    <property type="match status" value="1"/>
</dbReference>
<keyword evidence="4" id="KW-1185">Reference proteome</keyword>
<dbReference type="InterPro" id="IPR000182">
    <property type="entry name" value="GNAT_dom"/>
</dbReference>
<comment type="caution">
    <text evidence="3">The sequence shown here is derived from an EMBL/GenBank/DDBJ whole genome shotgun (WGS) entry which is preliminary data.</text>
</comment>
<dbReference type="Pfam" id="PF13508">
    <property type="entry name" value="Acetyltransf_7"/>
    <property type="match status" value="1"/>
</dbReference>
<feature type="domain" description="N-acetyltransferase" evidence="2">
    <location>
        <begin position="1"/>
        <end position="126"/>
    </location>
</feature>